<keyword evidence="2" id="KW-1185">Reference proteome</keyword>
<evidence type="ECO:0000313" key="2">
    <source>
        <dbReference type="Proteomes" id="UP001196980"/>
    </source>
</evidence>
<dbReference type="EMBL" id="JABXWD010000067">
    <property type="protein sequence ID" value="MBV6341034.1"/>
    <property type="molecule type" value="Genomic_DNA"/>
</dbReference>
<name>A0ABS6RYC3_9BACT</name>
<proteinExistence type="predicted"/>
<comment type="caution">
    <text evidence="1">The sequence shown here is derived from an EMBL/GenBank/DDBJ whole genome shotgun (WGS) entry which is preliminary data.</text>
</comment>
<protein>
    <recommendedName>
        <fullName evidence="3">Transposase</fullName>
    </recommendedName>
</protein>
<dbReference type="Proteomes" id="UP001196980">
    <property type="component" value="Unassembled WGS sequence"/>
</dbReference>
<evidence type="ECO:0000313" key="1">
    <source>
        <dbReference type="EMBL" id="MBV6341034.1"/>
    </source>
</evidence>
<dbReference type="RefSeq" id="WP_218251647.1">
    <property type="nucleotide sequence ID" value="NZ_JABXWD010000067.1"/>
</dbReference>
<sequence>MNDRVYHEINVRMAGKIWHFRELFDIEGSEDTDRSIASDLFYRGIRTTHRIYRELKKIFHDELQDKTLSEEAEIIANEQEAV</sequence>
<gene>
    <name evidence="1" type="ORF">HWQ67_05505</name>
</gene>
<accession>A0ABS6RYC3</accession>
<evidence type="ECO:0008006" key="3">
    <source>
        <dbReference type="Google" id="ProtNLM"/>
    </source>
</evidence>
<organism evidence="1 2">
    <name type="scientific">Candidatus Magnetobacterium casense</name>
    <dbReference type="NCBI Taxonomy" id="1455061"/>
    <lineage>
        <taxon>Bacteria</taxon>
        <taxon>Pseudomonadati</taxon>
        <taxon>Nitrospirota</taxon>
        <taxon>Thermodesulfovibrionia</taxon>
        <taxon>Thermodesulfovibrionales</taxon>
        <taxon>Candidatus Magnetobacteriaceae</taxon>
        <taxon>Candidatus Magnetobacterium</taxon>
    </lineage>
</organism>
<reference evidence="1 2" key="1">
    <citation type="journal article" date="2020" name="J Geophys Res Biogeosci">
        <title>Magnetotaxis as an Adaptation to Enable Bacterial Shuttling of Microbial Sulfur and Sulfur Cycling Across Aquatic Oxic#Anoxic Interfaces.</title>
        <authorList>
            <person name="Li J."/>
            <person name="Liu P."/>
            <person name="Wang J."/>
            <person name="Roberts A.P."/>
            <person name="Pan Y."/>
        </authorList>
    </citation>
    <scope>NUCLEOTIDE SEQUENCE [LARGE SCALE GENOMIC DNA]</scope>
    <source>
        <strain evidence="1 2">MYR-1_YQ</strain>
    </source>
</reference>